<gene>
    <name evidence="3" type="ORF">SAMN04489793_0458</name>
</gene>
<evidence type="ECO:0000313" key="4">
    <source>
        <dbReference type="Proteomes" id="UP000182241"/>
    </source>
</evidence>
<evidence type="ECO:0000313" key="3">
    <source>
        <dbReference type="EMBL" id="SEB65757.1"/>
    </source>
</evidence>
<dbReference type="STRING" id="57704.SAMN04489793_0458"/>
<organism evidence="3 4">
    <name type="scientific">Tsukamurella tyrosinosolvens</name>
    <dbReference type="NCBI Taxonomy" id="57704"/>
    <lineage>
        <taxon>Bacteria</taxon>
        <taxon>Bacillati</taxon>
        <taxon>Actinomycetota</taxon>
        <taxon>Actinomycetes</taxon>
        <taxon>Mycobacteriales</taxon>
        <taxon>Tsukamurellaceae</taxon>
        <taxon>Tsukamurella</taxon>
    </lineage>
</organism>
<feature type="region of interest" description="Disordered" evidence="1">
    <location>
        <begin position="1164"/>
        <end position="1363"/>
    </location>
</feature>
<protein>
    <submittedName>
        <fullName evidence="3">HNH/ENDO VII superfamily nuclease with conserved GHE residues</fullName>
    </submittedName>
</protein>
<evidence type="ECO:0000259" key="2">
    <source>
        <dbReference type="Pfam" id="PF14410"/>
    </source>
</evidence>
<keyword evidence="4" id="KW-1185">Reference proteome</keyword>
<feature type="region of interest" description="Disordered" evidence="1">
    <location>
        <begin position="1571"/>
        <end position="1591"/>
    </location>
</feature>
<dbReference type="Proteomes" id="UP000182241">
    <property type="component" value="Unassembled WGS sequence"/>
</dbReference>
<feature type="compositionally biased region" description="Low complexity" evidence="1">
    <location>
        <begin position="1198"/>
        <end position="1217"/>
    </location>
</feature>
<feature type="compositionally biased region" description="Basic and acidic residues" evidence="1">
    <location>
        <begin position="1283"/>
        <end position="1306"/>
    </location>
</feature>
<feature type="compositionally biased region" description="Low complexity" evidence="1">
    <location>
        <begin position="703"/>
        <end position="734"/>
    </location>
</feature>
<sequence>MSLDINPGDGIVGELELLGDLIVGGFPEAVFTLPGVSVDEVLDHARLYLGFAEAAESAHARVRGLEVPEFVGVEGEFFRGRVPGELAMQLGAAVESYSRVGSGIKELARELDASQAALKPLEARARAVFEHMQKVWIKVNVPFTEYSGLRSEWDELVRAAGVVHERVAVAGQEAAAAITAGTEAMVPVNDYFSTLPGGAVAGGVVAQGVRSTASRAASAAGGVAGAPGRAAKATADGLGAVAGAVTSVPQQITARGQQLAPQVTPDGIKVGDQLLTDPTSEQAQKLVRDGQATNILGLDPTGVPTAMMMLASPNTLLREQPRKKAAGRRWSGEESKAQSIAQNAVGQVVSVPGRFVGGAVDRFGNTIAGNAALIGVGGDPVRAWTGLLSNVTSPVAGAGRAVASATPEQILADPIAAAGSAATHAPAAVPFVGWVYGLVEWATKPGELAHEGAKESLTSALDALTLKNLEAGQAVANTGEVQVTTSDVDVHADNGGYVTFTLPDLEGGEPKAWYILATPDSPGNFTTNVPTAPGEELVERGDGSVVLVNSGTGQIVRTIKTPWAKDALGRDQPTWYSIDKVDDQTSTITQHIAPNKGALYPLVADAPGDQKTTTNPDGSVATSTEIEGGSVDTTVKNADGTTSSMRSVPDGNGGVTTFTANPDGSHSVHYPDGSRVEEPAAGASTPAQSYAPDPKYSNPQYRQEPAQQAPAQQAPAQQPAAPSAPAVAPAESSVGAVDTAGRDDGDSWTQGLPGGESAQHTIVPGTGGQTVDSVVTRPDGSSTKIRSVKDGQGGWKIWSDNSDGTASYAERQGSLGDVYTARYGESPVYGSAPIVTSNAAPDNSKGQIVGQNPNGTTSVGNFGVRDDGRVGLSVRNPDNTVSSIVTGTGPDGRPHDDITTFNDGKTETSHEVNPFTGERTETTTVLDTGVKVIAVLDRDNNLISRVQGVGGQLEGVMNTPDGQVEIQVRPDGVYGRSANGEFVKFREDGELPDTRSFGQKANDQAGKFGSAVGGSVWDSLKSVPQTVAHPGEAASGLWETAKGLVGQEKADRTVIHNWTTFLTGTNANEWTEDGVATSLGHAVVGVGSWFIPGPGWVAKVTRAGHLGSTAAHALEHVDNARSTASTATRAAAMGAVSRALPNLTERFQGFNAARAADIGVDAPEAAPAAGKPTPRAEAPAPSVAVPRAEAPASPTPAPRVEAPATTAPRAETPNNTPGTPPRAADTQNPSVDTPRIDTPDAPTTPKPDNPAFTTTPGADRRAAEAAAPAERPDHHPASPTEKAGADADKTVDTPKVGEVDAPRAGDVDTPTTSGAARADAPSVGDGVPGKAADLDGGPHPRGELDIDLDNYFHPGESGGTKYTADDVRTAFDNAPNNKEGVPVDHRTGEPLVLTDAAGKRGWTMRQDADGVWRAENYALHPDGMPKKGTPNSYGYDANGDLRKYAENRPSHKPEDIKTVWDTTHTDINNLIESGVLRDLPKTERPDQTWLRAPDGTKTNGSDIRETLNTRTGETEVYKLETWKPGDKQNWDMGHIKGEEYRRIHDDYMRGKYKSDEDFVEDFRNLDLYEAANAPRNRSHVDEDMTPLPPRP</sequence>
<dbReference type="Pfam" id="PF14410">
    <property type="entry name" value="GH-E"/>
    <property type="match status" value="1"/>
</dbReference>
<feature type="compositionally biased region" description="Polar residues" evidence="1">
    <location>
        <begin position="610"/>
        <end position="646"/>
    </location>
</feature>
<feature type="region of interest" description="Disordered" evidence="1">
    <location>
        <begin position="875"/>
        <end position="896"/>
    </location>
</feature>
<reference evidence="4" key="1">
    <citation type="submission" date="2016-10" db="EMBL/GenBank/DDBJ databases">
        <authorList>
            <person name="Varghese N."/>
            <person name="Submissions S."/>
        </authorList>
    </citation>
    <scope>NUCLEOTIDE SEQUENCE [LARGE SCALE GENOMIC DNA]</scope>
    <source>
        <strain evidence="4">DSM 44234</strain>
    </source>
</reference>
<feature type="compositionally biased region" description="Polar residues" evidence="1">
    <location>
        <begin position="655"/>
        <end position="664"/>
    </location>
</feature>
<accession>A0A1H4L4R7</accession>
<feature type="compositionally biased region" description="Polar residues" evidence="1">
    <location>
        <begin position="876"/>
        <end position="886"/>
    </location>
</feature>
<dbReference type="EMBL" id="FNSA01000003">
    <property type="protein sequence ID" value="SEB65757.1"/>
    <property type="molecule type" value="Genomic_DNA"/>
</dbReference>
<feature type="compositionally biased region" description="Polar residues" evidence="1">
    <location>
        <begin position="769"/>
        <end position="785"/>
    </location>
</feature>
<feature type="region of interest" description="Disordered" evidence="1">
    <location>
        <begin position="843"/>
        <end position="862"/>
    </location>
</feature>
<dbReference type="OrthoDB" id="4570160at2"/>
<feature type="compositionally biased region" description="Basic and acidic residues" evidence="1">
    <location>
        <begin position="1332"/>
        <end position="1344"/>
    </location>
</feature>
<dbReference type="InterPro" id="IPR026835">
    <property type="entry name" value="YqcG_C"/>
</dbReference>
<feature type="region of interest" description="Disordered" evidence="1">
    <location>
        <begin position="604"/>
        <end position="788"/>
    </location>
</feature>
<feature type="compositionally biased region" description="Polar residues" evidence="1">
    <location>
        <begin position="843"/>
        <end position="860"/>
    </location>
</feature>
<dbReference type="RefSeq" id="WP_068740522.1">
    <property type="nucleotide sequence ID" value="NZ_CBDRGN010000005.1"/>
</dbReference>
<name>A0A1H4L4R7_TSUTY</name>
<feature type="domain" description="Toxin YqcG C-terminal" evidence="2">
    <location>
        <begin position="1525"/>
        <end position="1580"/>
    </location>
</feature>
<evidence type="ECO:0000256" key="1">
    <source>
        <dbReference type="SAM" id="MobiDB-lite"/>
    </source>
</evidence>
<proteinExistence type="predicted"/>